<dbReference type="Proteomes" id="UP000004508">
    <property type="component" value="Unassembled WGS sequence"/>
</dbReference>
<accession>D6TTQ6</accession>
<sequence length="40" mass="4562">MQAWTLQMRRVRELLLFLLAGGLLCCTLSVLSNGWSLMHV</sequence>
<dbReference type="STRING" id="485913.Krac_4804"/>
<dbReference type="AlphaFoldDB" id="D6TTQ6"/>
<keyword evidence="2" id="KW-1185">Reference proteome</keyword>
<organism evidence="1 2">
    <name type="scientific">Ktedonobacter racemifer DSM 44963</name>
    <dbReference type="NCBI Taxonomy" id="485913"/>
    <lineage>
        <taxon>Bacteria</taxon>
        <taxon>Bacillati</taxon>
        <taxon>Chloroflexota</taxon>
        <taxon>Ktedonobacteria</taxon>
        <taxon>Ktedonobacterales</taxon>
        <taxon>Ktedonobacteraceae</taxon>
        <taxon>Ktedonobacter</taxon>
    </lineage>
</organism>
<evidence type="ECO:0000313" key="2">
    <source>
        <dbReference type="Proteomes" id="UP000004508"/>
    </source>
</evidence>
<name>D6TTQ6_KTERA</name>
<dbReference type="EMBL" id="ADVG01000003">
    <property type="protein sequence ID" value="EFH83807.1"/>
    <property type="molecule type" value="Genomic_DNA"/>
</dbReference>
<reference evidence="1 2" key="1">
    <citation type="journal article" date="2011" name="Stand. Genomic Sci.">
        <title>Non-contiguous finished genome sequence and contextual data of the filamentous soil bacterium Ktedonobacter racemifer type strain (SOSP1-21).</title>
        <authorList>
            <person name="Chang Y.J."/>
            <person name="Land M."/>
            <person name="Hauser L."/>
            <person name="Chertkov O."/>
            <person name="Del Rio T.G."/>
            <person name="Nolan M."/>
            <person name="Copeland A."/>
            <person name="Tice H."/>
            <person name="Cheng J.F."/>
            <person name="Lucas S."/>
            <person name="Han C."/>
            <person name="Goodwin L."/>
            <person name="Pitluck S."/>
            <person name="Ivanova N."/>
            <person name="Ovchinikova G."/>
            <person name="Pati A."/>
            <person name="Chen A."/>
            <person name="Palaniappan K."/>
            <person name="Mavromatis K."/>
            <person name="Liolios K."/>
            <person name="Brettin T."/>
            <person name="Fiebig A."/>
            <person name="Rohde M."/>
            <person name="Abt B."/>
            <person name="Goker M."/>
            <person name="Detter J.C."/>
            <person name="Woyke T."/>
            <person name="Bristow J."/>
            <person name="Eisen J.A."/>
            <person name="Markowitz V."/>
            <person name="Hugenholtz P."/>
            <person name="Kyrpides N.C."/>
            <person name="Klenk H.P."/>
            <person name="Lapidus A."/>
        </authorList>
    </citation>
    <scope>NUCLEOTIDE SEQUENCE [LARGE SCALE GENOMIC DNA]</scope>
    <source>
        <strain evidence="2">DSM 44963</strain>
    </source>
</reference>
<proteinExistence type="predicted"/>
<gene>
    <name evidence="1" type="ORF">Krac_4804</name>
</gene>
<comment type="caution">
    <text evidence="1">The sequence shown here is derived from an EMBL/GenBank/DDBJ whole genome shotgun (WGS) entry which is preliminary data.</text>
</comment>
<evidence type="ECO:0000313" key="1">
    <source>
        <dbReference type="EMBL" id="EFH83807.1"/>
    </source>
</evidence>
<dbReference type="InParanoid" id="D6TTQ6"/>
<protein>
    <submittedName>
        <fullName evidence="1">Uncharacterized protein</fullName>
    </submittedName>
</protein>